<evidence type="ECO:0000256" key="4">
    <source>
        <dbReference type="ARBA" id="ARBA00022643"/>
    </source>
</evidence>
<dbReference type="Pfam" id="PF01207">
    <property type="entry name" value="Dus"/>
    <property type="match status" value="1"/>
</dbReference>
<dbReference type="Gene3D" id="1.20.120.1460">
    <property type="match status" value="1"/>
</dbReference>
<dbReference type="GO" id="GO:0050660">
    <property type="term" value="F:flavin adenine dinucleotide binding"/>
    <property type="evidence" value="ECO:0007669"/>
    <property type="project" value="InterPro"/>
</dbReference>
<evidence type="ECO:0000259" key="9">
    <source>
        <dbReference type="Pfam" id="PF01207"/>
    </source>
</evidence>
<dbReference type="GO" id="GO:0000049">
    <property type="term" value="F:tRNA binding"/>
    <property type="evidence" value="ECO:0007669"/>
    <property type="project" value="UniProtKB-KW"/>
</dbReference>
<organism evidence="10">
    <name type="scientific">Oryza punctata</name>
    <name type="common">Red rice</name>
    <dbReference type="NCBI Taxonomy" id="4537"/>
    <lineage>
        <taxon>Eukaryota</taxon>
        <taxon>Viridiplantae</taxon>
        <taxon>Streptophyta</taxon>
        <taxon>Embryophyta</taxon>
        <taxon>Tracheophyta</taxon>
        <taxon>Spermatophyta</taxon>
        <taxon>Magnoliopsida</taxon>
        <taxon>Liliopsida</taxon>
        <taxon>Poales</taxon>
        <taxon>Poaceae</taxon>
        <taxon>BOP clade</taxon>
        <taxon>Oryzoideae</taxon>
        <taxon>Oryzeae</taxon>
        <taxon>Oryzinae</taxon>
        <taxon>Oryza</taxon>
    </lineage>
</organism>
<evidence type="ECO:0000256" key="5">
    <source>
        <dbReference type="ARBA" id="ARBA00022694"/>
    </source>
</evidence>
<dbReference type="Gene3D" id="3.20.20.70">
    <property type="entry name" value="Aldolase class I"/>
    <property type="match status" value="1"/>
</dbReference>
<dbReference type="PANTHER" id="PTHR42907:SF1">
    <property type="entry name" value="FMN-LINKED OXIDOREDUCTASES SUPERFAMILY PROTEIN"/>
    <property type="match status" value="1"/>
</dbReference>
<sequence>MRSAARHSLLPLPPLAAPGSFLLHGRARLLLPQRARTRAASSSATGGGGYLPPLFSVAPMMDWTDNHYRTLARLISKHAWLYTEMVVAETIVHQRENLDRFLAFPAEQHPIVLQIGGSNLDNLAKATELANAYSYDEINLNCGCPSGKVAGHGCFGARLMFDPEFVGEAMSAIAANCNVPVSVKCRIGVDDRDSYEELCEFVDKVVSKSPTMHFIIHARKALLSGLSPAENRKVPPLKYEYYFALLRDFPDVQFTLNGGITTIDQVTASIRQGAHRVMVGRAAYNNPWNMLGHVDSEVYGMPTKRSSRRQILESYQVYGDSIMGQYGPSRPNVRQLVKPLLNLFHSEPGNGLWKRKADSTLRHCKTLKSFLEETLDAIPDSVLDAPIGKEPSIEGHFADMDTLLPPRYSSLTNGSYESPALVTAST</sequence>
<accession>A0A0E0KNL4</accession>
<evidence type="ECO:0000313" key="11">
    <source>
        <dbReference type="Proteomes" id="UP000026962"/>
    </source>
</evidence>
<reference evidence="10" key="2">
    <citation type="submission" date="2018-05" db="EMBL/GenBank/DDBJ databases">
        <title>OpunRS2 (Oryza punctata Reference Sequence Version 2).</title>
        <authorList>
            <person name="Zhang J."/>
            <person name="Kudrna D."/>
            <person name="Lee S."/>
            <person name="Talag J."/>
            <person name="Welchert J."/>
            <person name="Wing R.A."/>
        </authorList>
    </citation>
    <scope>NUCLEOTIDE SEQUENCE [LARGE SCALE GENOMIC DNA]</scope>
</reference>
<name>A0A0E0KNL4_ORYPU</name>
<keyword evidence="7" id="KW-0694">RNA-binding</keyword>
<dbReference type="EnsemblPlants" id="OPUNC04G05030.1">
    <property type="protein sequence ID" value="OPUNC04G05030.1"/>
    <property type="gene ID" value="OPUNC04G05030"/>
</dbReference>
<keyword evidence="8" id="KW-0560">Oxidoreductase</keyword>
<dbReference type="SUPFAM" id="SSF51395">
    <property type="entry name" value="FMN-linked oxidoreductases"/>
    <property type="match status" value="1"/>
</dbReference>
<keyword evidence="5" id="KW-0819">tRNA processing</keyword>
<dbReference type="OMA" id="NNMIGAC"/>
<evidence type="ECO:0000256" key="7">
    <source>
        <dbReference type="ARBA" id="ARBA00022884"/>
    </source>
</evidence>
<dbReference type="InterPro" id="IPR004653">
    <property type="entry name" value="DusA"/>
</dbReference>
<keyword evidence="4" id="KW-0288">FMN</keyword>
<dbReference type="NCBIfam" id="NF008774">
    <property type="entry name" value="PRK11815.1"/>
    <property type="match status" value="1"/>
</dbReference>
<dbReference type="eggNOG" id="KOG2335">
    <property type="taxonomic scope" value="Eukaryota"/>
</dbReference>
<dbReference type="Proteomes" id="UP000026962">
    <property type="component" value="Chromosome 4"/>
</dbReference>
<dbReference type="STRING" id="4537.A0A0E0KNL4"/>
<evidence type="ECO:0000256" key="3">
    <source>
        <dbReference type="ARBA" id="ARBA00022630"/>
    </source>
</evidence>
<evidence type="ECO:0000313" key="10">
    <source>
        <dbReference type="EnsemblPlants" id="OPUNC04G05030.1"/>
    </source>
</evidence>
<keyword evidence="6" id="KW-0521">NADP</keyword>
<dbReference type="GO" id="GO:0017150">
    <property type="term" value="F:tRNA dihydrouridine synthase activity"/>
    <property type="evidence" value="ECO:0007669"/>
    <property type="project" value="InterPro"/>
</dbReference>
<dbReference type="PROSITE" id="PS01136">
    <property type="entry name" value="UPF0034"/>
    <property type="match status" value="1"/>
</dbReference>
<evidence type="ECO:0000256" key="1">
    <source>
        <dbReference type="ARBA" id="ARBA00001917"/>
    </source>
</evidence>
<evidence type="ECO:0000256" key="2">
    <source>
        <dbReference type="ARBA" id="ARBA00022555"/>
    </source>
</evidence>
<evidence type="ECO:0000256" key="8">
    <source>
        <dbReference type="ARBA" id="ARBA00023002"/>
    </source>
</evidence>
<feature type="domain" description="DUS-like FMN-binding" evidence="9">
    <location>
        <begin position="57"/>
        <end position="368"/>
    </location>
</feature>
<dbReference type="AlphaFoldDB" id="A0A0E0KNL4"/>
<dbReference type="InterPro" id="IPR013785">
    <property type="entry name" value="Aldolase_TIM"/>
</dbReference>
<dbReference type="Gramene" id="OPUNC04G05030.1">
    <property type="protein sequence ID" value="OPUNC04G05030.1"/>
    <property type="gene ID" value="OPUNC04G05030"/>
</dbReference>
<proteinExistence type="predicted"/>
<dbReference type="InterPro" id="IPR018517">
    <property type="entry name" value="tRNA_hU_synthase_CS"/>
</dbReference>
<protein>
    <recommendedName>
        <fullName evidence="9">DUS-like FMN-binding domain-containing protein</fullName>
    </recommendedName>
</protein>
<keyword evidence="2" id="KW-0820">tRNA-binding</keyword>
<dbReference type="HOGENOM" id="CLU_013299_2_1_1"/>
<dbReference type="CDD" id="cd02801">
    <property type="entry name" value="DUS_like_FMN"/>
    <property type="match status" value="1"/>
</dbReference>
<reference evidence="10" key="1">
    <citation type="submission" date="2015-04" db="UniProtKB">
        <authorList>
            <consortium name="EnsemblPlants"/>
        </authorList>
    </citation>
    <scope>IDENTIFICATION</scope>
</reference>
<dbReference type="InterPro" id="IPR035587">
    <property type="entry name" value="DUS-like_FMN-bd"/>
</dbReference>
<comment type="cofactor">
    <cofactor evidence="1">
        <name>FMN</name>
        <dbReference type="ChEBI" id="CHEBI:58210"/>
    </cofactor>
</comment>
<keyword evidence="3" id="KW-0285">Flavoprotein</keyword>
<keyword evidence="11" id="KW-1185">Reference proteome</keyword>
<evidence type="ECO:0000256" key="6">
    <source>
        <dbReference type="ARBA" id="ARBA00022857"/>
    </source>
</evidence>
<dbReference type="PANTHER" id="PTHR42907">
    <property type="entry name" value="FMN-LINKED OXIDOREDUCTASES SUPERFAMILY PROTEIN"/>
    <property type="match status" value="1"/>
</dbReference>